<gene>
    <name evidence="1" type="ORF">C4B68_00380</name>
</gene>
<proteinExistence type="predicted"/>
<organism evidence="1 2">
    <name type="scientific">Streptomyces dengpaensis</name>
    <dbReference type="NCBI Taxonomy" id="2049881"/>
    <lineage>
        <taxon>Bacteria</taxon>
        <taxon>Bacillati</taxon>
        <taxon>Actinomycetota</taxon>
        <taxon>Actinomycetes</taxon>
        <taxon>Kitasatosporales</taxon>
        <taxon>Streptomycetaceae</taxon>
        <taxon>Streptomyces</taxon>
    </lineage>
</organism>
<keyword evidence="2" id="KW-1185">Reference proteome</keyword>
<dbReference type="RefSeq" id="WP_099506680.1">
    <property type="nucleotide sequence ID" value="NZ_CP026652.1"/>
</dbReference>
<reference evidence="1 2" key="1">
    <citation type="submission" date="2018-02" db="EMBL/GenBank/DDBJ databases">
        <title>Complete genome sequence of Streptomyces dengpaensis, the producer of angucyclines.</title>
        <authorList>
            <person name="Yumei L."/>
        </authorList>
    </citation>
    <scope>NUCLEOTIDE SEQUENCE [LARGE SCALE GENOMIC DNA]</scope>
    <source>
        <strain evidence="1 2">XZHG99</strain>
    </source>
</reference>
<dbReference type="Proteomes" id="UP000238413">
    <property type="component" value="Chromosome"/>
</dbReference>
<dbReference type="EMBL" id="CP026652">
    <property type="protein sequence ID" value="AVH54548.1"/>
    <property type="molecule type" value="Genomic_DNA"/>
</dbReference>
<name>A0ABM6SK22_9ACTN</name>
<protein>
    <submittedName>
        <fullName evidence="1">Uncharacterized protein</fullName>
    </submittedName>
</protein>
<sequence length="376" mass="40346">MWKLPDAVAQRFPLVARPRPACLPLAQRVHALAELADTAAKLDDASVASTVYNQAALIASDIGDPDAARTMCHQHAAAYLHAAPLTGKTAIRALEPVVNLARLQIRAGQHDDGRQRLLALLDAVGTESPAQVEDIAVPADITANAEDREEVRGWLWRVLLADGTRALTAAGRWTEALAHIEAHRGVGQRMFDGRQVAVLAALTTGNTRGANNLLAATQSGEPWEHAVTGCLTLLFLRAAGLAWRRPLQNLVTTYLERPDGDGMTVFNTRLGLAVLDVVASPEDPAARPVVAELYRRTIKATDGYAARETLAHPMFTALAADREAQDCRALLQACALGAGSLPSELSDTLAKALRTSDHTIRKNVAHPDQACPIRQE</sequence>
<evidence type="ECO:0000313" key="1">
    <source>
        <dbReference type="EMBL" id="AVH54548.1"/>
    </source>
</evidence>
<evidence type="ECO:0000313" key="2">
    <source>
        <dbReference type="Proteomes" id="UP000238413"/>
    </source>
</evidence>
<accession>A0ABM6SK22</accession>